<evidence type="ECO:0000256" key="6">
    <source>
        <dbReference type="ARBA" id="ARBA00023136"/>
    </source>
</evidence>
<reference evidence="10" key="1">
    <citation type="journal article" date="2020" name="Stud. Mycol.">
        <title>101 Dothideomycetes genomes: a test case for predicting lifestyles and emergence of pathogens.</title>
        <authorList>
            <person name="Haridas S."/>
            <person name="Albert R."/>
            <person name="Binder M."/>
            <person name="Bloem J."/>
            <person name="Labutti K."/>
            <person name="Salamov A."/>
            <person name="Andreopoulos B."/>
            <person name="Baker S."/>
            <person name="Barry K."/>
            <person name="Bills G."/>
            <person name="Bluhm B."/>
            <person name="Cannon C."/>
            <person name="Castanera R."/>
            <person name="Culley D."/>
            <person name="Daum C."/>
            <person name="Ezra D."/>
            <person name="Gonzalez J."/>
            <person name="Henrissat B."/>
            <person name="Kuo A."/>
            <person name="Liang C."/>
            <person name="Lipzen A."/>
            <person name="Lutzoni F."/>
            <person name="Magnuson J."/>
            <person name="Mondo S."/>
            <person name="Nolan M."/>
            <person name="Ohm R."/>
            <person name="Pangilinan J."/>
            <person name="Park H.-J."/>
            <person name="Ramirez L."/>
            <person name="Alfaro M."/>
            <person name="Sun H."/>
            <person name="Tritt A."/>
            <person name="Yoshinaga Y."/>
            <person name="Zwiers L.-H."/>
            <person name="Turgeon B."/>
            <person name="Goodwin S."/>
            <person name="Spatafora J."/>
            <person name="Crous P."/>
            <person name="Grigoriev I."/>
        </authorList>
    </citation>
    <scope>NUCLEOTIDE SEQUENCE</scope>
    <source>
        <strain evidence="10">CBS 183.55</strain>
    </source>
</reference>
<feature type="domain" description="Ammonium transporter AmtB-like" evidence="9">
    <location>
        <begin position="43"/>
        <end position="452"/>
    </location>
</feature>
<dbReference type="NCBIfam" id="TIGR00836">
    <property type="entry name" value="amt"/>
    <property type="match status" value="1"/>
</dbReference>
<gene>
    <name evidence="10" type="ORF">M421DRAFT_418315</name>
</gene>
<dbReference type="PANTHER" id="PTHR43029:SF10">
    <property type="entry name" value="AMMONIUM TRANSPORTER MEP2"/>
    <property type="match status" value="1"/>
</dbReference>
<accession>A0A6A5RTR2</accession>
<evidence type="ECO:0000256" key="1">
    <source>
        <dbReference type="ARBA" id="ARBA00004141"/>
    </source>
</evidence>
<dbReference type="EMBL" id="ML978962">
    <property type="protein sequence ID" value="KAF1930843.1"/>
    <property type="molecule type" value="Genomic_DNA"/>
</dbReference>
<proteinExistence type="inferred from homology"/>
<comment type="subcellular location">
    <subcellularLocation>
        <location evidence="8">Cell membrane</location>
        <topology evidence="8">Multi-pass membrane protein</topology>
    </subcellularLocation>
    <subcellularLocation>
        <location evidence="1">Membrane</location>
        <topology evidence="1">Multi-pass membrane protein</topology>
    </subcellularLocation>
</comment>
<evidence type="ECO:0000313" key="10">
    <source>
        <dbReference type="EMBL" id="KAF1930843.1"/>
    </source>
</evidence>
<evidence type="ECO:0000259" key="9">
    <source>
        <dbReference type="Pfam" id="PF00909"/>
    </source>
</evidence>
<keyword evidence="3 8" id="KW-0813">Transport</keyword>
<dbReference type="RefSeq" id="XP_033451091.1">
    <property type="nucleotide sequence ID" value="XM_033591739.1"/>
</dbReference>
<dbReference type="InterPro" id="IPR024041">
    <property type="entry name" value="NH4_transpt_AmtB-like_dom"/>
</dbReference>
<keyword evidence="5 8" id="KW-1133">Transmembrane helix</keyword>
<dbReference type="OrthoDB" id="534912at2759"/>
<comment type="similarity">
    <text evidence="2 8">Belongs to the ammonia transporter channel (TC 1.A.11.2) family.</text>
</comment>
<dbReference type="InterPro" id="IPR018047">
    <property type="entry name" value="Ammonium_transpt_CS"/>
</dbReference>
<feature type="transmembrane region" description="Helical" evidence="8">
    <location>
        <begin position="136"/>
        <end position="154"/>
    </location>
</feature>
<evidence type="ECO:0000256" key="3">
    <source>
        <dbReference type="ARBA" id="ARBA00022448"/>
    </source>
</evidence>
<feature type="transmembrane region" description="Helical" evidence="8">
    <location>
        <begin position="292"/>
        <end position="310"/>
    </location>
</feature>
<feature type="transmembrane region" description="Helical" evidence="8">
    <location>
        <begin position="42"/>
        <end position="63"/>
    </location>
</feature>
<dbReference type="GO" id="GO:0005886">
    <property type="term" value="C:plasma membrane"/>
    <property type="evidence" value="ECO:0007669"/>
    <property type="project" value="UniProtKB-SubCell"/>
</dbReference>
<dbReference type="InterPro" id="IPR029020">
    <property type="entry name" value="Ammonium/urea_transptr"/>
</dbReference>
<dbReference type="PANTHER" id="PTHR43029">
    <property type="entry name" value="AMMONIUM TRANSPORTER MEP2"/>
    <property type="match status" value="1"/>
</dbReference>
<feature type="transmembrane region" description="Helical" evidence="8">
    <location>
        <begin position="163"/>
        <end position="183"/>
    </location>
</feature>
<evidence type="ECO:0000256" key="2">
    <source>
        <dbReference type="ARBA" id="ARBA00005887"/>
    </source>
</evidence>
<dbReference type="InterPro" id="IPR001905">
    <property type="entry name" value="Ammonium_transpt"/>
</dbReference>
<name>A0A6A5RTR2_9PLEO</name>
<dbReference type="Gene3D" id="1.10.3430.10">
    <property type="entry name" value="Ammonium transporter AmtB like domains"/>
    <property type="match status" value="1"/>
</dbReference>
<feature type="transmembrane region" description="Helical" evidence="8">
    <location>
        <begin position="234"/>
        <end position="252"/>
    </location>
</feature>
<evidence type="ECO:0000313" key="11">
    <source>
        <dbReference type="Proteomes" id="UP000800082"/>
    </source>
</evidence>
<feature type="transmembrane region" description="Helical" evidence="8">
    <location>
        <begin position="404"/>
        <end position="422"/>
    </location>
</feature>
<feature type="transmembrane region" description="Helical" evidence="8">
    <location>
        <begin position="189"/>
        <end position="213"/>
    </location>
</feature>
<evidence type="ECO:0000256" key="4">
    <source>
        <dbReference type="ARBA" id="ARBA00022692"/>
    </source>
</evidence>
<feature type="transmembrane region" description="Helical" evidence="8">
    <location>
        <begin position="264"/>
        <end position="285"/>
    </location>
</feature>
<keyword evidence="6 8" id="KW-0472">Membrane</keyword>
<keyword evidence="7 8" id="KW-0924">Ammonia transport</keyword>
<keyword evidence="11" id="KW-1185">Reference proteome</keyword>
<dbReference type="Pfam" id="PF00909">
    <property type="entry name" value="Ammonium_transp"/>
    <property type="match status" value="1"/>
</dbReference>
<evidence type="ECO:0000256" key="5">
    <source>
        <dbReference type="ARBA" id="ARBA00022989"/>
    </source>
</evidence>
<dbReference type="Proteomes" id="UP000800082">
    <property type="component" value="Unassembled WGS sequence"/>
</dbReference>
<feature type="transmembrane region" description="Helical" evidence="8">
    <location>
        <begin position="347"/>
        <end position="370"/>
    </location>
</feature>
<evidence type="ECO:0000256" key="8">
    <source>
        <dbReference type="RuleBase" id="RU362002"/>
    </source>
</evidence>
<protein>
    <recommendedName>
        <fullName evidence="8">Ammonium transporter</fullName>
    </recommendedName>
</protein>
<dbReference type="SUPFAM" id="SSF111352">
    <property type="entry name" value="Ammonium transporter"/>
    <property type="match status" value="1"/>
</dbReference>
<dbReference type="GO" id="GO:0008519">
    <property type="term" value="F:ammonium channel activity"/>
    <property type="evidence" value="ECO:0007669"/>
    <property type="project" value="InterPro"/>
</dbReference>
<sequence length="510" mass="54907">MDPVTSGADPTTPLEAFNNATIATGGDSKLYNLNVFYDAGDIAWMITSTALVLLMIPGVGFFYSGLARRKSALSLLWLSVMATAVISFQWFFWGYSLAFSHTAGKYIGNLDNFGLKNVLGAPSVGSSRIPDLMFCLYQGMFAAITVALAVGAVAERGRMLPCVIYMFIWSTLIYDPIACWTWNSSGWVFQLGGLDFAGGTPVHIASGTAALAYSYMLGKRSGHGTQELNYRPHNVTHIVIGTVFLWVGWFGFNAGSALAANLRAIMAAVCTNLAACVGGITWCLVDYRLERKWSTVGFCSGVIAGLVAITPGSGYVPAWAAVIFGAVGGVACNYATKLKYFLRCDDALDIFAVHGVGGFIGNILTAFFAADYIAHLDGYTVISGGWLNHNWIQLGYQLADSLAGGAYSFVGTCLILATLDFIGKFLPAFRLRATEEEEALGIDDVEIGEFAYDYVELTRELKVPDDDVDEGMSMHSLHHNSAGMAITSHHEKNQGSVDSANQLADWAHRA</sequence>
<keyword evidence="4 8" id="KW-0812">Transmembrane</keyword>
<dbReference type="AlphaFoldDB" id="A0A6A5RTR2"/>
<evidence type="ECO:0000256" key="7">
    <source>
        <dbReference type="ARBA" id="ARBA00023177"/>
    </source>
</evidence>
<feature type="transmembrane region" description="Helical" evidence="8">
    <location>
        <begin position="75"/>
        <end position="93"/>
    </location>
</feature>
<dbReference type="PROSITE" id="PS01219">
    <property type="entry name" value="AMMONIUM_TRANSP"/>
    <property type="match status" value="1"/>
</dbReference>
<organism evidence="10 11">
    <name type="scientific">Didymella exigua CBS 183.55</name>
    <dbReference type="NCBI Taxonomy" id="1150837"/>
    <lineage>
        <taxon>Eukaryota</taxon>
        <taxon>Fungi</taxon>
        <taxon>Dikarya</taxon>
        <taxon>Ascomycota</taxon>
        <taxon>Pezizomycotina</taxon>
        <taxon>Dothideomycetes</taxon>
        <taxon>Pleosporomycetidae</taxon>
        <taxon>Pleosporales</taxon>
        <taxon>Pleosporineae</taxon>
        <taxon>Didymellaceae</taxon>
        <taxon>Didymella</taxon>
    </lineage>
</organism>
<dbReference type="GeneID" id="54349407"/>
<dbReference type="FunFam" id="1.10.3430.10:FF:000003">
    <property type="entry name" value="Ammonium transporter"/>
    <property type="match status" value="1"/>
</dbReference>
<feature type="transmembrane region" description="Helical" evidence="8">
    <location>
        <begin position="316"/>
        <end position="335"/>
    </location>
</feature>